<dbReference type="Pfam" id="PF00651">
    <property type="entry name" value="BTB"/>
    <property type="match status" value="1"/>
</dbReference>
<dbReference type="Proteomes" id="UP001152797">
    <property type="component" value="Unassembled WGS sequence"/>
</dbReference>
<dbReference type="EMBL" id="CAMXCT020004445">
    <property type="protein sequence ID" value="CAL1162436.1"/>
    <property type="molecule type" value="Genomic_DNA"/>
</dbReference>
<protein>
    <recommendedName>
        <fullName evidence="2">BTB domain-containing protein</fullName>
    </recommendedName>
</protein>
<feature type="domain" description="BTB" evidence="2">
    <location>
        <begin position="1366"/>
        <end position="1433"/>
    </location>
</feature>
<dbReference type="InterPro" id="IPR044714">
    <property type="entry name" value="AtSIBP1-like"/>
</dbReference>
<name>A0A9P1DG99_9DINO</name>
<dbReference type="InterPro" id="IPR011333">
    <property type="entry name" value="SKP1/BTB/POZ_sf"/>
</dbReference>
<reference evidence="4 5" key="2">
    <citation type="submission" date="2024-05" db="EMBL/GenBank/DDBJ databases">
        <authorList>
            <person name="Chen Y."/>
            <person name="Shah S."/>
            <person name="Dougan E. K."/>
            <person name="Thang M."/>
            <person name="Chan C."/>
        </authorList>
    </citation>
    <scope>NUCLEOTIDE SEQUENCE [LARGE SCALE GENOMIC DNA]</scope>
</reference>
<dbReference type="PANTHER" id="PTHR46672:SF8">
    <property type="entry name" value="BTB DOMAIN-CONTAINING PROTEIN"/>
    <property type="match status" value="1"/>
</dbReference>
<evidence type="ECO:0000256" key="1">
    <source>
        <dbReference type="SAM" id="MobiDB-lite"/>
    </source>
</evidence>
<dbReference type="Gene3D" id="3.30.710.10">
    <property type="entry name" value="Potassium Channel Kv1.1, Chain A"/>
    <property type="match status" value="1"/>
</dbReference>
<reference evidence="3" key="1">
    <citation type="submission" date="2022-10" db="EMBL/GenBank/DDBJ databases">
        <authorList>
            <person name="Chen Y."/>
            <person name="Dougan E. K."/>
            <person name="Chan C."/>
            <person name="Rhodes N."/>
            <person name="Thang M."/>
        </authorList>
    </citation>
    <scope>NUCLEOTIDE SEQUENCE</scope>
</reference>
<gene>
    <name evidence="3" type="ORF">C1SCF055_LOCUS34440</name>
</gene>
<evidence type="ECO:0000313" key="5">
    <source>
        <dbReference type="Proteomes" id="UP001152797"/>
    </source>
</evidence>
<feature type="region of interest" description="Disordered" evidence="1">
    <location>
        <begin position="226"/>
        <end position="250"/>
    </location>
</feature>
<evidence type="ECO:0000259" key="2">
    <source>
        <dbReference type="PROSITE" id="PS50097"/>
    </source>
</evidence>
<organism evidence="3">
    <name type="scientific">Cladocopium goreaui</name>
    <dbReference type="NCBI Taxonomy" id="2562237"/>
    <lineage>
        <taxon>Eukaryota</taxon>
        <taxon>Sar</taxon>
        <taxon>Alveolata</taxon>
        <taxon>Dinophyceae</taxon>
        <taxon>Suessiales</taxon>
        <taxon>Symbiodiniaceae</taxon>
        <taxon>Cladocopium</taxon>
    </lineage>
</organism>
<sequence length="1534" mass="171377">MATPAEDTLAREIEADMDRHVEEAKAASALEPPADAAAATPADAAVDTPAHDTATCAKCKTEGKVDEMISRPSFRVELRHICRPCNAVATQFHRRGVQLTELLSEESMVAFFSECALERKNAEDGRLLFAREVRREKRGGYAGEWQPLTYWELKGYDTERIKATCPMEEHSALGETYKVSIHTESDETLHAQAEQRITQMESDAQQRRLAAASAPGVPALELEEAMEAPAAASKGKRKGPLTEEEKQERKRLKTLAKQRETERKVATAAAAKLLPSLKTCLEKLETKLGGLDHDTLPPATLEQAVNAVEVLTETIAGATKLLNAAATGKAGDAVDVDWKKEKDLQSRMKDGHAAHKALVDFARSDLMALGCCSKDYNSVAHRCWNYVRCRQIVRLNMERLEKEKMSKAKCDAVADAACYPPAKRQKILSALARWSGRSIHGMQSVLKGTKADRRPSGAAVRAMARALAPARACFKLLVAPAKTADPPPQQFCVADVKRLLQYVAHECPCFQTFLSSSQGHLPLRVVLSHDETTGGNVLATDPRQKATIFYLTFVGLQSIHESPRAWIPLGVCSHEQVSRIQGGLSKVHSLFFEDWHQQNLGQRFEVAPGVQVMLEIAAFCADMDAQRAALEAKGSAGLRPCAFCMNCVSAYSDAASQTDALHSIAEKDIRKFKQHTQRGLQAWMRSAWQKWPTMTAKEQDTVSKCLGYRVTGDGMWQSEACCAMVPLHKCINDSMHVYFSNGVASLELCLLVAAVKKETNKDVSDMLAAVQESGWQRSGMAKRGAQNKWWTKRLFTPSFFSASMYKGSAKQTQALISLLRWLAEGVWVHQPQLRVAAESFLKLCVCLDVLKSISQTRAFDELAAAQRDHMEAFQRAWPDFFRPKHHHALHLGMQYAETDCSPNCWGTESKHREYKDTFARILQHRLTQTRGGAAFGESLMPRLLNRHVEMLNQNPIAPHGFLLLKQFTSEEVLRVVGMAHCEMSSQCRVAMLELKDGDLLLWNHAYNAGRCHFFLSKNNELYIYVTMFELKNRSAALRSFQATGHKKMIKWSNLLAFWWHGLSDMIFFPTNQWRKRVMVLPPELHLYAENILRRFPEEFMALGAPNLEEIYDLRPNGTWSKKMVESSAEKTIEITMRRWSAGNPYAGPPTMVSPYAMHGGFAAAPPQVAVCGDWDPDPALDWEKNLTMFNEEVAMKSADENQIVWDLLEWGNLEALKKFTPENFDWRALHPTEKNTLLMEGVACGLAGPNEAYLDIIEWLVRSGADAGQRTPSSSQGNYSIWLIEDPDKTKLTVAYKGHSAISYLLAWKRELQDKAEWSENLAYLDKALAKITLATRPRSLGRPKVAVDNSIVELWEKVLDATASHNLTFETADGTVTAHAHVLTAASPVLKAMLDSSMQEGESRRIRLEDCSSASVSLFLETLYTCSTRSDPKSQTVLMALDLAHRWQVFALVAIFSEVLQGMLCDENFVAIAEAAVLKDLDSVKKACHHFGLESRSVQDRLKKGLLPKTVQDLFGHKVTSANSEQPKKRRRF</sequence>
<evidence type="ECO:0000313" key="3">
    <source>
        <dbReference type="EMBL" id="CAI4009061.1"/>
    </source>
</evidence>
<proteinExistence type="predicted"/>
<keyword evidence="5" id="KW-1185">Reference proteome</keyword>
<dbReference type="OrthoDB" id="413502at2759"/>
<dbReference type="EMBL" id="CAMXCT010004445">
    <property type="protein sequence ID" value="CAI4009061.1"/>
    <property type="molecule type" value="Genomic_DNA"/>
</dbReference>
<dbReference type="SUPFAM" id="SSF54695">
    <property type="entry name" value="POZ domain"/>
    <property type="match status" value="1"/>
</dbReference>
<dbReference type="InterPro" id="IPR000210">
    <property type="entry name" value="BTB/POZ_dom"/>
</dbReference>
<accession>A0A9P1DG99</accession>
<dbReference type="PROSITE" id="PS50097">
    <property type="entry name" value="BTB"/>
    <property type="match status" value="1"/>
</dbReference>
<dbReference type="SMART" id="SM00225">
    <property type="entry name" value="BTB"/>
    <property type="match status" value="1"/>
</dbReference>
<evidence type="ECO:0000313" key="4">
    <source>
        <dbReference type="EMBL" id="CAL4796373.1"/>
    </source>
</evidence>
<dbReference type="PANTHER" id="PTHR46672">
    <property type="entry name" value="OS08G0495500 PROTEIN-RELATED"/>
    <property type="match status" value="1"/>
</dbReference>
<dbReference type="EMBL" id="CAMXCT030004445">
    <property type="protein sequence ID" value="CAL4796373.1"/>
    <property type="molecule type" value="Genomic_DNA"/>
</dbReference>
<comment type="caution">
    <text evidence="3">The sequence shown here is derived from an EMBL/GenBank/DDBJ whole genome shotgun (WGS) entry which is preliminary data.</text>
</comment>
<dbReference type="CDD" id="cd18186">
    <property type="entry name" value="BTB_POZ_ZBTB_KLHL-like"/>
    <property type="match status" value="1"/>
</dbReference>